<feature type="compositionally biased region" description="Basic residues" evidence="1">
    <location>
        <begin position="211"/>
        <end position="228"/>
    </location>
</feature>
<feature type="compositionally biased region" description="Polar residues" evidence="1">
    <location>
        <begin position="105"/>
        <end position="130"/>
    </location>
</feature>
<feature type="transmembrane region" description="Helical" evidence="2">
    <location>
        <begin position="21"/>
        <end position="47"/>
    </location>
</feature>
<feature type="region of interest" description="Disordered" evidence="1">
    <location>
        <begin position="65"/>
        <end position="132"/>
    </location>
</feature>
<evidence type="ECO:0000313" key="4">
    <source>
        <dbReference type="Proteomes" id="UP001209878"/>
    </source>
</evidence>
<keyword evidence="4" id="KW-1185">Reference proteome</keyword>
<sequence>MFLCCTTHHNNVTSTSPDFPWLPVALGTGLSAVVVILVAILVVSVVCRRKNRQVYLSLYGLRRKRQRKRDTPDDNTARRDVQRDRRQHVSSRRTMGHRRDADSSIDLSRSTRAGSTASLSQRDQETSLSSGDVYETIAPEQAQAPAVYARLDQPGQSVYQVLDHGPRAPSRSVYDRLDRPSEYAQLDRPSLEQSRSVYATIPTDQGGSRAPSKHRRVYRPMQAKSRRH</sequence>
<dbReference type="EMBL" id="JAODUO010001968">
    <property type="protein sequence ID" value="KAK2156467.1"/>
    <property type="molecule type" value="Genomic_DNA"/>
</dbReference>
<feature type="compositionally biased region" description="Polar residues" evidence="1">
    <location>
        <begin position="191"/>
        <end position="206"/>
    </location>
</feature>
<feature type="compositionally biased region" description="Basic residues" evidence="1">
    <location>
        <begin position="85"/>
        <end position="96"/>
    </location>
</feature>
<name>A0AAD9JPD2_RIDPI</name>
<keyword evidence="2" id="KW-0812">Transmembrane</keyword>
<keyword evidence="2" id="KW-0472">Membrane</keyword>
<comment type="caution">
    <text evidence="3">The sequence shown here is derived from an EMBL/GenBank/DDBJ whole genome shotgun (WGS) entry which is preliminary data.</text>
</comment>
<dbReference type="Proteomes" id="UP001209878">
    <property type="component" value="Unassembled WGS sequence"/>
</dbReference>
<gene>
    <name evidence="3" type="ORF">NP493_1969g00006</name>
</gene>
<feature type="region of interest" description="Disordered" evidence="1">
    <location>
        <begin position="160"/>
        <end position="228"/>
    </location>
</feature>
<evidence type="ECO:0000313" key="3">
    <source>
        <dbReference type="EMBL" id="KAK2156467.1"/>
    </source>
</evidence>
<evidence type="ECO:0000256" key="1">
    <source>
        <dbReference type="SAM" id="MobiDB-lite"/>
    </source>
</evidence>
<dbReference type="AlphaFoldDB" id="A0AAD9JPD2"/>
<reference evidence="3" key="1">
    <citation type="journal article" date="2023" name="Mol. Biol. Evol.">
        <title>Third-Generation Sequencing Reveals the Adaptive Role of the Epigenome in Three Deep-Sea Polychaetes.</title>
        <authorList>
            <person name="Perez M."/>
            <person name="Aroh O."/>
            <person name="Sun Y."/>
            <person name="Lan Y."/>
            <person name="Juniper S.K."/>
            <person name="Young C.R."/>
            <person name="Angers B."/>
            <person name="Qian P.Y."/>
        </authorList>
    </citation>
    <scope>NUCLEOTIDE SEQUENCE</scope>
    <source>
        <strain evidence="3">R07B-5</strain>
    </source>
</reference>
<organism evidence="3 4">
    <name type="scientific">Ridgeia piscesae</name>
    <name type="common">Tubeworm</name>
    <dbReference type="NCBI Taxonomy" id="27915"/>
    <lineage>
        <taxon>Eukaryota</taxon>
        <taxon>Metazoa</taxon>
        <taxon>Spiralia</taxon>
        <taxon>Lophotrochozoa</taxon>
        <taxon>Annelida</taxon>
        <taxon>Polychaeta</taxon>
        <taxon>Sedentaria</taxon>
        <taxon>Canalipalpata</taxon>
        <taxon>Sabellida</taxon>
        <taxon>Siboglinidae</taxon>
        <taxon>Ridgeia</taxon>
    </lineage>
</organism>
<feature type="compositionally biased region" description="Basic and acidic residues" evidence="1">
    <location>
        <begin position="69"/>
        <end position="84"/>
    </location>
</feature>
<accession>A0AAD9JPD2</accession>
<proteinExistence type="predicted"/>
<evidence type="ECO:0000256" key="2">
    <source>
        <dbReference type="SAM" id="Phobius"/>
    </source>
</evidence>
<keyword evidence="2" id="KW-1133">Transmembrane helix</keyword>
<protein>
    <submittedName>
        <fullName evidence="3">Uncharacterized protein</fullName>
    </submittedName>
</protein>